<keyword evidence="1" id="KW-0472">Membrane</keyword>
<comment type="caution">
    <text evidence="2">The sequence shown here is derived from an EMBL/GenBank/DDBJ whole genome shotgun (WGS) entry which is preliminary data.</text>
</comment>
<evidence type="ECO:0000313" key="3">
    <source>
        <dbReference type="Proteomes" id="UP000614200"/>
    </source>
</evidence>
<protein>
    <submittedName>
        <fullName evidence="2">DUF4956 domain-containing protein</fullName>
    </submittedName>
</protein>
<evidence type="ECO:0000313" key="2">
    <source>
        <dbReference type="EMBL" id="MBF4694197.1"/>
    </source>
</evidence>
<organism evidence="2 3">
    <name type="scientific">Fusibacter ferrireducens</name>
    <dbReference type="NCBI Taxonomy" id="2785058"/>
    <lineage>
        <taxon>Bacteria</taxon>
        <taxon>Bacillati</taxon>
        <taxon>Bacillota</taxon>
        <taxon>Clostridia</taxon>
        <taxon>Eubacteriales</taxon>
        <taxon>Eubacteriales Family XII. Incertae Sedis</taxon>
        <taxon>Fusibacter</taxon>
    </lineage>
</organism>
<feature type="transmembrane region" description="Helical" evidence="1">
    <location>
        <begin position="60"/>
        <end position="88"/>
    </location>
</feature>
<proteinExistence type="predicted"/>
<accession>A0ABR9ZUQ8</accession>
<keyword evidence="1" id="KW-1133">Transmembrane helix</keyword>
<feature type="transmembrane region" description="Helical" evidence="1">
    <location>
        <begin position="108"/>
        <end position="141"/>
    </location>
</feature>
<sequence>MLLAETNFTDIIKNSVLNSDKFGRISTVDIIIGLVISYLVGMFIYFVYKKSFKGVVYSFTFNYSLVLMTMITTLVVMTISSNIVLSLGMVGALSIVRFRTAVKDPLDIVFMFWAITMGITIGAGIYPLSFMGSVVIGMAILSMNLYRNKDKTFILIVNYEEKAYSGIKSVLSRFPYSVKSKSIKNGKIELTVEVKLKTSNTTFVEEISDVEGVSEAILVNYNGEYAQ</sequence>
<name>A0ABR9ZUQ8_9FIRM</name>
<gene>
    <name evidence="2" type="ORF">ISU02_13830</name>
</gene>
<reference evidence="2 3" key="1">
    <citation type="submission" date="2020-11" db="EMBL/GenBank/DDBJ databases">
        <title>Fusibacter basophilias sp. nov.</title>
        <authorList>
            <person name="Qiu D."/>
        </authorList>
    </citation>
    <scope>NUCLEOTIDE SEQUENCE [LARGE SCALE GENOMIC DNA]</scope>
    <source>
        <strain evidence="2 3">Q10-2</strain>
    </source>
</reference>
<keyword evidence="3" id="KW-1185">Reference proteome</keyword>
<evidence type="ECO:0000256" key="1">
    <source>
        <dbReference type="SAM" id="Phobius"/>
    </source>
</evidence>
<dbReference type="EMBL" id="JADKNH010000008">
    <property type="protein sequence ID" value="MBF4694197.1"/>
    <property type="molecule type" value="Genomic_DNA"/>
</dbReference>
<keyword evidence="1" id="KW-0812">Transmembrane</keyword>
<dbReference type="InterPro" id="IPR032531">
    <property type="entry name" value="DUF4956"/>
</dbReference>
<dbReference type="Proteomes" id="UP000614200">
    <property type="component" value="Unassembled WGS sequence"/>
</dbReference>
<feature type="transmembrane region" description="Helical" evidence="1">
    <location>
        <begin position="30"/>
        <end position="48"/>
    </location>
</feature>
<dbReference type="Pfam" id="PF16316">
    <property type="entry name" value="DUF4956"/>
    <property type="match status" value="1"/>
</dbReference>